<evidence type="ECO:0000313" key="2">
    <source>
        <dbReference type="EMBL" id="CAH0551099.1"/>
    </source>
</evidence>
<dbReference type="SUPFAM" id="SSF57903">
    <property type="entry name" value="FYVE/PHD zinc finger"/>
    <property type="match status" value="1"/>
</dbReference>
<dbReference type="InterPro" id="IPR013083">
    <property type="entry name" value="Znf_RING/FYVE/PHD"/>
</dbReference>
<proteinExistence type="predicted"/>
<dbReference type="AlphaFoldDB" id="A0A9P0AZW4"/>
<name>A0A9P0AZW4_BRAAE</name>
<gene>
    <name evidence="2" type="ORF">MELIAE_LOCUS3780</name>
</gene>
<evidence type="ECO:0000313" key="3">
    <source>
        <dbReference type="Proteomes" id="UP001154078"/>
    </source>
</evidence>
<keyword evidence="3" id="KW-1185">Reference proteome</keyword>
<sequence>MECPNCEKTIGKKGYKIQCSGFCELWFHLSTTCTGLSKENIEKAKANKLKWKCKTCSKLPQKVPVRDISSDHDDETSSLDEECDDTNNPKLDPKFVGSQKTKSKNSNKLVQSCFKKSKKDINISDLYNLITKKFSDMEEYLSFNNETVEK</sequence>
<dbReference type="EMBL" id="OV121133">
    <property type="protein sequence ID" value="CAH0551099.1"/>
    <property type="molecule type" value="Genomic_DNA"/>
</dbReference>
<accession>A0A9P0AZW4</accession>
<evidence type="ECO:0000256" key="1">
    <source>
        <dbReference type="SAM" id="MobiDB-lite"/>
    </source>
</evidence>
<feature type="compositionally biased region" description="Polar residues" evidence="1">
    <location>
        <begin position="98"/>
        <end position="107"/>
    </location>
</feature>
<organism evidence="2 3">
    <name type="scientific">Brassicogethes aeneus</name>
    <name type="common">Rape pollen beetle</name>
    <name type="synonym">Meligethes aeneus</name>
    <dbReference type="NCBI Taxonomy" id="1431903"/>
    <lineage>
        <taxon>Eukaryota</taxon>
        <taxon>Metazoa</taxon>
        <taxon>Ecdysozoa</taxon>
        <taxon>Arthropoda</taxon>
        <taxon>Hexapoda</taxon>
        <taxon>Insecta</taxon>
        <taxon>Pterygota</taxon>
        <taxon>Neoptera</taxon>
        <taxon>Endopterygota</taxon>
        <taxon>Coleoptera</taxon>
        <taxon>Polyphaga</taxon>
        <taxon>Cucujiformia</taxon>
        <taxon>Nitidulidae</taxon>
        <taxon>Meligethinae</taxon>
        <taxon>Brassicogethes</taxon>
    </lineage>
</organism>
<feature type="compositionally biased region" description="Acidic residues" evidence="1">
    <location>
        <begin position="72"/>
        <end position="85"/>
    </location>
</feature>
<protein>
    <submittedName>
        <fullName evidence="2">Uncharacterized protein</fullName>
    </submittedName>
</protein>
<dbReference type="Proteomes" id="UP001154078">
    <property type="component" value="Chromosome 2"/>
</dbReference>
<dbReference type="Gene3D" id="3.30.40.10">
    <property type="entry name" value="Zinc/RING finger domain, C3HC4 (zinc finger)"/>
    <property type="match status" value="1"/>
</dbReference>
<feature type="region of interest" description="Disordered" evidence="1">
    <location>
        <begin position="66"/>
        <end position="107"/>
    </location>
</feature>
<dbReference type="InterPro" id="IPR011011">
    <property type="entry name" value="Znf_FYVE_PHD"/>
</dbReference>
<reference evidence="2" key="1">
    <citation type="submission" date="2021-12" db="EMBL/GenBank/DDBJ databases">
        <authorList>
            <person name="King R."/>
        </authorList>
    </citation>
    <scope>NUCLEOTIDE SEQUENCE</scope>
</reference>